<dbReference type="EMBL" id="GBXM01023757">
    <property type="protein sequence ID" value="JAH84820.1"/>
    <property type="molecule type" value="Transcribed_RNA"/>
</dbReference>
<name>A0A0E9W5H9_ANGAN</name>
<sequence length="34" mass="4254">MHSMSYNLSKYSRNRSKSDFFNYIYIYTPIFNHK</sequence>
<dbReference type="AlphaFoldDB" id="A0A0E9W5H9"/>
<protein>
    <submittedName>
        <fullName evidence="1">Uncharacterized protein</fullName>
    </submittedName>
</protein>
<evidence type="ECO:0000313" key="1">
    <source>
        <dbReference type="EMBL" id="JAH84820.1"/>
    </source>
</evidence>
<proteinExistence type="predicted"/>
<organism evidence="1">
    <name type="scientific">Anguilla anguilla</name>
    <name type="common">European freshwater eel</name>
    <name type="synonym">Muraena anguilla</name>
    <dbReference type="NCBI Taxonomy" id="7936"/>
    <lineage>
        <taxon>Eukaryota</taxon>
        <taxon>Metazoa</taxon>
        <taxon>Chordata</taxon>
        <taxon>Craniata</taxon>
        <taxon>Vertebrata</taxon>
        <taxon>Euteleostomi</taxon>
        <taxon>Actinopterygii</taxon>
        <taxon>Neopterygii</taxon>
        <taxon>Teleostei</taxon>
        <taxon>Anguilliformes</taxon>
        <taxon>Anguillidae</taxon>
        <taxon>Anguilla</taxon>
    </lineage>
</organism>
<reference evidence="1" key="1">
    <citation type="submission" date="2014-11" db="EMBL/GenBank/DDBJ databases">
        <authorList>
            <person name="Amaro Gonzalez C."/>
        </authorList>
    </citation>
    <scope>NUCLEOTIDE SEQUENCE</scope>
</reference>
<accession>A0A0E9W5H9</accession>
<reference evidence="1" key="2">
    <citation type="journal article" date="2015" name="Fish Shellfish Immunol.">
        <title>Early steps in the European eel (Anguilla anguilla)-Vibrio vulnificus interaction in the gills: Role of the RtxA13 toxin.</title>
        <authorList>
            <person name="Callol A."/>
            <person name="Pajuelo D."/>
            <person name="Ebbesson L."/>
            <person name="Teles M."/>
            <person name="MacKenzie S."/>
            <person name="Amaro C."/>
        </authorList>
    </citation>
    <scope>NUCLEOTIDE SEQUENCE</scope>
</reference>